<evidence type="ECO:0000259" key="2">
    <source>
        <dbReference type="Pfam" id="PF07883"/>
    </source>
</evidence>
<gene>
    <name evidence="3" type="ORF">ACFQL7_22145</name>
</gene>
<feature type="region of interest" description="Disordered" evidence="1">
    <location>
        <begin position="1"/>
        <end position="22"/>
    </location>
</feature>
<dbReference type="SUPFAM" id="SSF51182">
    <property type="entry name" value="RmlC-like cupins"/>
    <property type="match status" value="1"/>
</dbReference>
<name>A0ABD5YXL7_9EURY</name>
<dbReference type="InterPro" id="IPR011051">
    <property type="entry name" value="RmlC_Cupin_sf"/>
</dbReference>
<organism evidence="3 4">
    <name type="scientific">Halocatena marina</name>
    <dbReference type="NCBI Taxonomy" id="2934937"/>
    <lineage>
        <taxon>Archaea</taxon>
        <taxon>Methanobacteriati</taxon>
        <taxon>Methanobacteriota</taxon>
        <taxon>Stenosarchaea group</taxon>
        <taxon>Halobacteria</taxon>
        <taxon>Halobacteriales</taxon>
        <taxon>Natronomonadaceae</taxon>
        <taxon>Halocatena</taxon>
    </lineage>
</organism>
<evidence type="ECO:0000313" key="3">
    <source>
        <dbReference type="EMBL" id="MFC7192250.1"/>
    </source>
</evidence>
<dbReference type="Proteomes" id="UP001596417">
    <property type="component" value="Unassembled WGS sequence"/>
</dbReference>
<dbReference type="EMBL" id="JBHTAX010000004">
    <property type="protein sequence ID" value="MFC7192250.1"/>
    <property type="molecule type" value="Genomic_DNA"/>
</dbReference>
<protein>
    <submittedName>
        <fullName evidence="3">Cupin domain-containing protein</fullName>
    </submittedName>
</protein>
<dbReference type="RefSeq" id="WP_390206688.1">
    <property type="nucleotide sequence ID" value="NZ_JBHSZC010000003.1"/>
</dbReference>
<dbReference type="Pfam" id="PF07883">
    <property type="entry name" value="Cupin_2"/>
    <property type="match status" value="1"/>
</dbReference>
<dbReference type="PANTHER" id="PTHR40112">
    <property type="entry name" value="H2HPP ISOMERASE"/>
    <property type="match status" value="1"/>
</dbReference>
<accession>A0ABD5YXL7</accession>
<comment type="caution">
    <text evidence="3">The sequence shown here is derived from an EMBL/GenBank/DDBJ whole genome shotgun (WGS) entry which is preliminary data.</text>
</comment>
<dbReference type="InterPro" id="IPR052535">
    <property type="entry name" value="Bacilysin_H2HPP_isomerase"/>
</dbReference>
<reference evidence="3 4" key="1">
    <citation type="journal article" date="2019" name="Int. J. Syst. Evol. Microbiol.">
        <title>The Global Catalogue of Microorganisms (GCM) 10K type strain sequencing project: providing services to taxonomists for standard genome sequencing and annotation.</title>
        <authorList>
            <consortium name="The Broad Institute Genomics Platform"/>
            <consortium name="The Broad Institute Genome Sequencing Center for Infectious Disease"/>
            <person name="Wu L."/>
            <person name="Ma J."/>
        </authorList>
    </citation>
    <scope>NUCLEOTIDE SEQUENCE [LARGE SCALE GENOMIC DNA]</scope>
    <source>
        <strain evidence="3 4">RDMS1</strain>
    </source>
</reference>
<evidence type="ECO:0000256" key="1">
    <source>
        <dbReference type="SAM" id="MobiDB-lite"/>
    </source>
</evidence>
<feature type="region of interest" description="Disordered" evidence="1">
    <location>
        <begin position="91"/>
        <end position="118"/>
    </location>
</feature>
<evidence type="ECO:0000313" key="4">
    <source>
        <dbReference type="Proteomes" id="UP001596417"/>
    </source>
</evidence>
<sequence length="118" mass="12919">MGNTRHGVESKSLPDQESIEPEDGVYVTQLVAGENMNMQHFQFEAGATAMEHSHPNEQAVFITHGTFTVILEGESYDFEAGDSYVIPGGIPHASENRTDKPVQGIDIFSPARDGTPWD</sequence>
<dbReference type="AlphaFoldDB" id="A0ABD5YXL7"/>
<dbReference type="InterPro" id="IPR013096">
    <property type="entry name" value="Cupin_2"/>
</dbReference>
<dbReference type="InterPro" id="IPR014710">
    <property type="entry name" value="RmlC-like_jellyroll"/>
</dbReference>
<feature type="domain" description="Cupin type-2" evidence="2">
    <location>
        <begin position="40"/>
        <end position="108"/>
    </location>
</feature>
<dbReference type="CDD" id="cd02238">
    <property type="entry name" value="cupin_KdgF"/>
    <property type="match status" value="1"/>
</dbReference>
<dbReference type="Gene3D" id="2.60.120.10">
    <property type="entry name" value="Jelly Rolls"/>
    <property type="match status" value="1"/>
</dbReference>
<dbReference type="PANTHER" id="PTHR40112:SF1">
    <property type="entry name" value="H2HPP ISOMERASE"/>
    <property type="match status" value="1"/>
</dbReference>
<keyword evidence="4" id="KW-1185">Reference proteome</keyword>
<proteinExistence type="predicted"/>
<feature type="compositionally biased region" description="Basic and acidic residues" evidence="1">
    <location>
        <begin position="1"/>
        <end position="14"/>
    </location>
</feature>